<evidence type="ECO:0000313" key="2">
    <source>
        <dbReference type="Proteomes" id="UP000273270"/>
    </source>
</evidence>
<reference evidence="2" key="1">
    <citation type="submission" date="2018-11" db="EMBL/GenBank/DDBJ databases">
        <title>Proposal to divide the Flavobacteriaceae and reorganize its genera based on Amino Acid Identity values calculated from whole genome sequences.</title>
        <authorList>
            <person name="Nicholson A.C."/>
            <person name="Gulvik C.A."/>
            <person name="Whitney A.M."/>
            <person name="Humrighouse B.W."/>
            <person name="Bell M."/>
            <person name="Holmes B."/>
            <person name="Steigerwalt A.G."/>
            <person name="Villarma A."/>
            <person name="Sheth M."/>
            <person name="Batra D."/>
            <person name="Pryor J."/>
            <person name="Bernardet J.-F."/>
            <person name="Hugo C."/>
            <person name="Kampfer P."/>
            <person name="Newman J."/>
            <person name="McQuiston J.R."/>
        </authorList>
    </citation>
    <scope>NUCLEOTIDE SEQUENCE [LARGE SCALE GENOMIC DNA]</scope>
    <source>
        <strain evidence="2">G0188</strain>
    </source>
</reference>
<accession>A0A3G6NGM0</accession>
<evidence type="ECO:0000313" key="1">
    <source>
        <dbReference type="EMBL" id="AZA49153.1"/>
    </source>
</evidence>
<sequence>MFCLFFYAPADFTDGCVVLVIGLKDFFCWYLENTKGIYNCIKDKILASLRWPIDIDNTYLVS</sequence>
<dbReference type="Proteomes" id="UP000273270">
    <property type="component" value="Chromosome"/>
</dbReference>
<protein>
    <submittedName>
        <fullName evidence="1">Uncharacterized protein</fullName>
    </submittedName>
</protein>
<gene>
    <name evidence="1" type="ORF">EG346_13655</name>
</gene>
<organism evidence="1 2">
    <name type="scientific">Chryseobacterium carnipullorum</name>
    <dbReference type="NCBI Taxonomy" id="1124835"/>
    <lineage>
        <taxon>Bacteria</taxon>
        <taxon>Pseudomonadati</taxon>
        <taxon>Bacteroidota</taxon>
        <taxon>Flavobacteriia</taxon>
        <taxon>Flavobacteriales</taxon>
        <taxon>Weeksellaceae</taxon>
        <taxon>Chryseobacterium group</taxon>
        <taxon>Chryseobacterium</taxon>
    </lineage>
</organism>
<dbReference type="AlphaFoldDB" id="A0A3G6NGM0"/>
<name>A0A3G6NGM0_CHRCU</name>
<dbReference type="KEGG" id="ccau:EG346_13655"/>
<proteinExistence type="predicted"/>
<keyword evidence="2" id="KW-1185">Reference proteome</keyword>
<dbReference type="EMBL" id="CP033920">
    <property type="protein sequence ID" value="AZA49153.1"/>
    <property type="molecule type" value="Genomic_DNA"/>
</dbReference>